<dbReference type="Proteomes" id="UP001295794">
    <property type="component" value="Unassembled WGS sequence"/>
</dbReference>
<evidence type="ECO:0000313" key="2">
    <source>
        <dbReference type="EMBL" id="CAK5274405.1"/>
    </source>
</evidence>
<accession>A0AAD2HH93</accession>
<sequence>MDSEHPADYTWTPPQYNLLKAPEASGVWEVDSSGTLKGNFPRSARWCADGTAALVQCDHREFRILNPSAPAAQAKDSITSRDFVNTFRQPDAIVDYAWYPMSSMSSPAAFCFAASVRETPVKLLDASDGRLRASYRIVDHRERQIAPHSLAFNPTATKLYCGFEDAIEVFDVSRPGEGTRLHTVPKKSSRDGLKGRGIVSSLAFSPSYESGFYAAGTLSSTLGNIAVYSEEQGDVPVLFVEGGPKAAVTQLQFNPMHPHILYAAFRRYPGVWSWDLRANASVPVQIYCPPEQKQDTNQKRRFDIDVAGRYLSHGDQEGNISIHDLSQPDGLSLVLRYPAHKGGCSSQRPAPKANGRISDAIGAVAFHPAEPSLLSVSGSRHFADPDVVSLDSDSGSDSSDEDKSSPIIRRATAPAVPLPKDKSVKLWNLGG</sequence>
<evidence type="ECO:0000313" key="3">
    <source>
        <dbReference type="EMBL" id="CAK5276644.1"/>
    </source>
</evidence>
<evidence type="ECO:0000256" key="1">
    <source>
        <dbReference type="SAM" id="MobiDB-lite"/>
    </source>
</evidence>
<dbReference type="InterPro" id="IPR051150">
    <property type="entry name" value="SWT21/TCAB1_mRNA_Telomere"/>
</dbReference>
<proteinExistence type="predicted"/>
<feature type="compositionally biased region" description="Low complexity" evidence="1">
    <location>
        <begin position="386"/>
        <end position="397"/>
    </location>
</feature>
<gene>
    <name evidence="2" type="ORF">MYCIT1_LOCUS21596</name>
    <name evidence="3" type="ORF">MYCIT1_LOCUS25071</name>
</gene>
<feature type="region of interest" description="Disordered" evidence="1">
    <location>
        <begin position="386"/>
        <end position="416"/>
    </location>
</feature>
<evidence type="ECO:0008006" key="5">
    <source>
        <dbReference type="Google" id="ProtNLM"/>
    </source>
</evidence>
<reference evidence="3" key="1">
    <citation type="submission" date="2023-11" db="EMBL/GenBank/DDBJ databases">
        <authorList>
            <person name="De Vega J J."/>
            <person name="De Vega J J."/>
        </authorList>
    </citation>
    <scope>NUCLEOTIDE SEQUENCE</scope>
</reference>
<dbReference type="InterPro" id="IPR015943">
    <property type="entry name" value="WD40/YVTN_repeat-like_dom_sf"/>
</dbReference>
<dbReference type="AlphaFoldDB" id="A0AAD2HH93"/>
<dbReference type="SUPFAM" id="SSF50978">
    <property type="entry name" value="WD40 repeat-like"/>
    <property type="match status" value="1"/>
</dbReference>
<protein>
    <recommendedName>
        <fullName evidence="5">WD40 repeat-like protein</fullName>
    </recommendedName>
</protein>
<dbReference type="InterPro" id="IPR036322">
    <property type="entry name" value="WD40_repeat_dom_sf"/>
</dbReference>
<dbReference type="EMBL" id="CAVNYO010000411">
    <property type="protein sequence ID" value="CAK5276644.1"/>
    <property type="molecule type" value="Genomic_DNA"/>
</dbReference>
<comment type="caution">
    <text evidence="3">The sequence shown here is derived from an EMBL/GenBank/DDBJ whole genome shotgun (WGS) entry which is preliminary data.</text>
</comment>
<organism evidence="3 4">
    <name type="scientific">Mycena citricolor</name>
    <dbReference type="NCBI Taxonomy" id="2018698"/>
    <lineage>
        <taxon>Eukaryota</taxon>
        <taxon>Fungi</taxon>
        <taxon>Dikarya</taxon>
        <taxon>Basidiomycota</taxon>
        <taxon>Agaricomycotina</taxon>
        <taxon>Agaricomycetes</taxon>
        <taxon>Agaricomycetidae</taxon>
        <taxon>Agaricales</taxon>
        <taxon>Marasmiineae</taxon>
        <taxon>Mycenaceae</taxon>
        <taxon>Mycena</taxon>
    </lineage>
</organism>
<dbReference type="Gene3D" id="2.130.10.10">
    <property type="entry name" value="YVTN repeat-like/Quinoprotein amine dehydrogenase"/>
    <property type="match status" value="1"/>
</dbReference>
<keyword evidence="4" id="KW-1185">Reference proteome</keyword>
<dbReference type="PANTHER" id="PTHR13211">
    <property type="entry name" value="TELOMERASE CAJAL BODY PROTEIN 1"/>
    <property type="match status" value="1"/>
</dbReference>
<name>A0AAD2HH93_9AGAR</name>
<dbReference type="PANTHER" id="PTHR13211:SF0">
    <property type="entry name" value="TELOMERASE CAJAL BODY PROTEIN 1"/>
    <property type="match status" value="1"/>
</dbReference>
<dbReference type="EMBL" id="CAVNYO010000402">
    <property type="protein sequence ID" value="CAK5274405.1"/>
    <property type="molecule type" value="Genomic_DNA"/>
</dbReference>
<evidence type="ECO:0000313" key="4">
    <source>
        <dbReference type="Proteomes" id="UP001295794"/>
    </source>
</evidence>